<dbReference type="RefSeq" id="YP_009448343.1">
    <property type="nucleotide sequence ID" value="NC_036594.1"/>
</dbReference>
<sequence length="225" mass="26247">MEYILNDKERNSYILLYRNWIQKETADIMLPYLMEGIPWETTKIYNKDYTTEQRRRTWMLGDQSLRYINIYGSEHTIYPWNMSTTPSSLDNKLEYVKWLIPNLSTQFLPLLNKWITELGLCNGKEYNGPNSCLINEYRDGKAGIGYHSDREAVGPLGEVITISLGGPRDFCIKPLFKKDKPIKVSLGSGDLVFMLGNTQQYYAHSIPYRAHANYRLSITYRYLNA</sequence>
<reference evidence="2" key="1">
    <citation type="submission" date="2017-08" db="EMBL/GenBank/DDBJ databases">
        <authorList>
            <consortium name="Urmite Genomes"/>
        </authorList>
    </citation>
    <scope>NUCLEOTIDE SEQUENCE [LARGE SCALE GENOMIC DNA]</scope>
    <source>
        <strain evidence="2">IHUMI-LCC2</strain>
    </source>
</reference>
<protein>
    <submittedName>
        <fullName evidence="2">Alkylated DNA repair dioxygenase AlkB</fullName>
    </submittedName>
</protein>
<accession>A0A2I2L3D8</accession>
<keyword evidence="2" id="KW-0223">Dioxygenase</keyword>
<dbReference type="EMBL" id="LT906555">
    <property type="protein sequence ID" value="SNW62041.1"/>
    <property type="molecule type" value="Genomic_DNA"/>
</dbReference>
<dbReference type="OrthoDB" id="27122at10239"/>
<dbReference type="InterPro" id="IPR005123">
    <property type="entry name" value="Oxoglu/Fe-dep_dioxygenase_dom"/>
</dbReference>
<dbReference type="SUPFAM" id="SSF51197">
    <property type="entry name" value="Clavaminate synthase-like"/>
    <property type="match status" value="1"/>
</dbReference>
<dbReference type="GeneID" id="35381892"/>
<dbReference type="Gene3D" id="2.60.120.590">
    <property type="entry name" value="Alpha-ketoglutarate-dependent dioxygenase AlkB-like"/>
    <property type="match status" value="1"/>
</dbReference>
<name>A0A2I2L3D8_9VIRU</name>
<keyword evidence="2" id="KW-0560">Oxidoreductase</keyword>
<feature type="domain" description="Fe2OG dioxygenase" evidence="1">
    <location>
        <begin position="128"/>
        <end position="224"/>
    </location>
</feature>
<dbReference type="GO" id="GO:0035516">
    <property type="term" value="F:broad specificity oxidative DNA demethylase activity"/>
    <property type="evidence" value="ECO:0007669"/>
    <property type="project" value="TreeGrafter"/>
</dbReference>
<dbReference type="Proteomes" id="UP000236316">
    <property type="component" value="Segment"/>
</dbReference>
<dbReference type="GO" id="GO:0051747">
    <property type="term" value="F:cytosine C-5 DNA demethylase activity"/>
    <property type="evidence" value="ECO:0007669"/>
    <property type="project" value="TreeGrafter"/>
</dbReference>
<dbReference type="PANTHER" id="PTHR31573">
    <property type="entry name" value="ALPHA-KETOGLUTARATE-DEPENDENT DIOXYGENASE ALKB HOMOLOG 2"/>
    <property type="match status" value="1"/>
</dbReference>
<organism evidence="2">
    <name type="scientific">Orpheovirus IHUMI-LCC2</name>
    <dbReference type="NCBI Taxonomy" id="2023057"/>
    <lineage>
        <taxon>Viruses</taxon>
        <taxon>Varidnaviria</taxon>
        <taxon>Bamfordvirae</taxon>
        <taxon>Nucleocytoviricota</taxon>
        <taxon>Megaviricetes</taxon>
        <taxon>Pimascovirales</taxon>
        <taxon>Ocovirineae</taxon>
        <taxon>Orpheoviridae</taxon>
        <taxon>Alphaorpheovirus</taxon>
        <taxon>Alphaorpheovirus massiliense</taxon>
    </lineage>
</organism>
<proteinExistence type="predicted"/>
<keyword evidence="3" id="KW-1185">Reference proteome</keyword>
<dbReference type="InterPro" id="IPR037151">
    <property type="entry name" value="AlkB-like_sf"/>
</dbReference>
<evidence type="ECO:0000313" key="2">
    <source>
        <dbReference type="EMBL" id="SNW62041.1"/>
    </source>
</evidence>
<dbReference type="GO" id="GO:0006307">
    <property type="term" value="P:DNA alkylation repair"/>
    <property type="evidence" value="ECO:0007669"/>
    <property type="project" value="TreeGrafter"/>
</dbReference>
<evidence type="ECO:0000259" key="1">
    <source>
        <dbReference type="PROSITE" id="PS51471"/>
    </source>
</evidence>
<dbReference type="Pfam" id="PF13532">
    <property type="entry name" value="2OG-FeII_Oxy_2"/>
    <property type="match status" value="1"/>
</dbReference>
<dbReference type="PANTHER" id="PTHR31573:SF4">
    <property type="entry name" value="FE2OG DIOXYGENASE DOMAIN-CONTAINING PROTEIN"/>
    <property type="match status" value="1"/>
</dbReference>
<dbReference type="KEGG" id="vg:35381892"/>
<gene>
    <name evidence="2" type="ORF">ORPV_137</name>
</gene>
<dbReference type="InterPro" id="IPR027450">
    <property type="entry name" value="AlkB-like"/>
</dbReference>
<dbReference type="GO" id="GO:0008198">
    <property type="term" value="F:ferrous iron binding"/>
    <property type="evidence" value="ECO:0007669"/>
    <property type="project" value="TreeGrafter"/>
</dbReference>
<dbReference type="PROSITE" id="PS51471">
    <property type="entry name" value="FE2OG_OXY"/>
    <property type="match status" value="1"/>
</dbReference>
<dbReference type="InterPro" id="IPR032852">
    <property type="entry name" value="ALKBH2"/>
</dbReference>
<evidence type="ECO:0000313" key="3">
    <source>
        <dbReference type="Proteomes" id="UP000236316"/>
    </source>
</evidence>